<dbReference type="Proteomes" id="UP000288805">
    <property type="component" value="Unassembled WGS sequence"/>
</dbReference>
<reference evidence="2 3" key="1">
    <citation type="journal article" date="2018" name="PLoS Genet.">
        <title>Population sequencing reveals clonal diversity and ancestral inbreeding in the grapevine cultivar Chardonnay.</title>
        <authorList>
            <person name="Roach M.J."/>
            <person name="Johnson D.L."/>
            <person name="Bohlmann J."/>
            <person name="van Vuuren H.J."/>
            <person name="Jones S.J."/>
            <person name="Pretorius I.S."/>
            <person name="Schmidt S.A."/>
            <person name="Borneman A.R."/>
        </authorList>
    </citation>
    <scope>NUCLEOTIDE SEQUENCE [LARGE SCALE GENOMIC DNA]</scope>
    <source>
        <strain evidence="3">cv. Chardonnay</strain>
        <tissue evidence="2">Leaf</tissue>
    </source>
</reference>
<accession>A0A438GLM4</accession>
<gene>
    <name evidence="2" type="ORF">CK203_058729</name>
</gene>
<comment type="caution">
    <text evidence="2">The sequence shown here is derived from an EMBL/GenBank/DDBJ whole genome shotgun (WGS) entry which is preliminary data.</text>
</comment>
<protein>
    <submittedName>
        <fullName evidence="2">Uncharacterized protein</fullName>
    </submittedName>
</protein>
<feature type="region of interest" description="Disordered" evidence="1">
    <location>
        <begin position="177"/>
        <end position="230"/>
    </location>
</feature>
<evidence type="ECO:0000256" key="1">
    <source>
        <dbReference type="SAM" id="MobiDB-lite"/>
    </source>
</evidence>
<dbReference type="EMBL" id="QGNW01000400">
    <property type="protein sequence ID" value="RVW73072.1"/>
    <property type="molecule type" value="Genomic_DNA"/>
</dbReference>
<dbReference type="AlphaFoldDB" id="A0A438GLM4"/>
<organism evidence="2 3">
    <name type="scientific">Vitis vinifera</name>
    <name type="common">Grape</name>
    <dbReference type="NCBI Taxonomy" id="29760"/>
    <lineage>
        <taxon>Eukaryota</taxon>
        <taxon>Viridiplantae</taxon>
        <taxon>Streptophyta</taxon>
        <taxon>Embryophyta</taxon>
        <taxon>Tracheophyta</taxon>
        <taxon>Spermatophyta</taxon>
        <taxon>Magnoliopsida</taxon>
        <taxon>eudicotyledons</taxon>
        <taxon>Gunneridae</taxon>
        <taxon>Pentapetalae</taxon>
        <taxon>rosids</taxon>
        <taxon>Vitales</taxon>
        <taxon>Vitaceae</taxon>
        <taxon>Viteae</taxon>
        <taxon>Vitis</taxon>
    </lineage>
</organism>
<sequence length="230" mass="25637">MGEIGAKTEQKQRKTELCEISQLKETSAKEHFVAKPFRNTLDSLREFSQLRRRFGTRVPLRSTGAPFRSCETLRSTVTFISQLRNDCEVAAKMAFCCEIGFFCETQMTLSLPLFLYYTGHLSCEKGFKIERAILADCSSPSSSRHRASLGHLLRSSIPAKFRQPEMARTRGQVFLSFKPQESPARGARSNPISEPPQPKAISPPTNAPQSLGEALSHQVRGSATAKERKG</sequence>
<proteinExistence type="predicted"/>
<evidence type="ECO:0000313" key="3">
    <source>
        <dbReference type="Proteomes" id="UP000288805"/>
    </source>
</evidence>
<evidence type="ECO:0000313" key="2">
    <source>
        <dbReference type="EMBL" id="RVW73072.1"/>
    </source>
</evidence>
<name>A0A438GLM4_VITVI</name>